<name>A0A244CMT4_PSEDV</name>
<sequence length="128" mass="14411">MKIILLFHKSPVRVTKITYVRSRLKLRRSMLKLKAALAQEKAETKQMLSVYKKYTRRQATPEEIKFANEQFLDILKGLGLSVFAVLPFAPITIPILVKVGRLVGVEVLPSSFNKSSAAQIKSQDGDKP</sequence>
<dbReference type="Proteomes" id="UP000194841">
    <property type="component" value="Unassembled WGS sequence"/>
</dbReference>
<keyword evidence="2" id="KW-1185">Reference proteome</keyword>
<dbReference type="RefSeq" id="WP_086745489.1">
    <property type="nucleotide sequence ID" value="NZ_MWPV01000006.1"/>
</dbReference>
<dbReference type="AlphaFoldDB" id="A0A244CMT4"/>
<comment type="caution">
    <text evidence="1">The sequence shown here is derived from an EMBL/GenBank/DDBJ whole genome shotgun (WGS) entry which is preliminary data.</text>
</comment>
<reference evidence="1 2" key="1">
    <citation type="submission" date="2017-02" db="EMBL/GenBank/DDBJ databases">
        <title>Pseudoalteromonas ulvae TC14 Genome.</title>
        <authorList>
            <person name="Molmeret M."/>
        </authorList>
    </citation>
    <scope>NUCLEOTIDE SEQUENCE [LARGE SCALE GENOMIC DNA]</scope>
    <source>
        <strain evidence="1">TC14</strain>
    </source>
</reference>
<organism evidence="1 2">
    <name type="scientific">Pseudoalteromonas ulvae</name>
    <dbReference type="NCBI Taxonomy" id="107327"/>
    <lineage>
        <taxon>Bacteria</taxon>
        <taxon>Pseudomonadati</taxon>
        <taxon>Pseudomonadota</taxon>
        <taxon>Gammaproteobacteria</taxon>
        <taxon>Alteromonadales</taxon>
        <taxon>Pseudoalteromonadaceae</taxon>
        <taxon>Pseudoalteromonas</taxon>
    </lineage>
</organism>
<gene>
    <name evidence="1" type="ORF">B1199_17820</name>
</gene>
<dbReference type="EMBL" id="MWPV01000006">
    <property type="protein sequence ID" value="OUL56519.1"/>
    <property type="molecule type" value="Genomic_DNA"/>
</dbReference>
<accession>A0A244CMT4</accession>
<evidence type="ECO:0008006" key="3">
    <source>
        <dbReference type="Google" id="ProtNLM"/>
    </source>
</evidence>
<evidence type="ECO:0000313" key="2">
    <source>
        <dbReference type="Proteomes" id="UP000194841"/>
    </source>
</evidence>
<protein>
    <recommendedName>
        <fullName evidence="3">Letm1 RBD domain-containing protein</fullName>
    </recommendedName>
</protein>
<proteinExistence type="predicted"/>
<evidence type="ECO:0000313" key="1">
    <source>
        <dbReference type="EMBL" id="OUL56519.1"/>
    </source>
</evidence>
<dbReference type="OrthoDB" id="5298506at2"/>